<name>A0A2C8BG54_9ACTN</name>
<gene>
    <name evidence="1" type="ORF">PFR_JS23_2248</name>
</gene>
<evidence type="ECO:0000313" key="2">
    <source>
        <dbReference type="Proteomes" id="UP000250080"/>
    </source>
</evidence>
<evidence type="ECO:0000313" key="1">
    <source>
        <dbReference type="EMBL" id="SCQ82508.1"/>
    </source>
</evidence>
<dbReference type="AlphaFoldDB" id="A0A2C8BG54"/>
<dbReference type="Proteomes" id="UP000250080">
    <property type="component" value="Chromosome I"/>
</dbReference>
<protein>
    <submittedName>
        <fullName evidence="1">Uncharacterized protein</fullName>
    </submittedName>
</protein>
<dbReference type="EMBL" id="LT618793">
    <property type="protein sequence ID" value="SCQ82508.1"/>
    <property type="molecule type" value="Genomic_DNA"/>
</dbReference>
<organism evidence="1 2">
    <name type="scientific">Propionibacterium freudenreichii</name>
    <dbReference type="NCBI Taxonomy" id="1744"/>
    <lineage>
        <taxon>Bacteria</taxon>
        <taxon>Bacillati</taxon>
        <taxon>Actinomycetota</taxon>
        <taxon>Actinomycetes</taxon>
        <taxon>Propionibacteriales</taxon>
        <taxon>Propionibacteriaceae</taxon>
        <taxon>Propionibacterium</taxon>
    </lineage>
</organism>
<accession>A0A2C8BG54</accession>
<sequence>MDKGIILAIACLVGTLAIWAVALFSFVSRAPHTGSGASQPSDAARAAWRRTGMRHLRTWGLTLIPLGVIAIVFVARAPGIVAGIEGLIVFASFAWLVAAMREAATAATRTDPDGGPLH</sequence>
<proteinExistence type="predicted"/>
<reference evidence="1 2" key="1">
    <citation type="submission" date="2016-09" db="EMBL/GenBank/DDBJ databases">
        <authorList>
            <person name="Laine KS P."/>
        </authorList>
    </citation>
    <scope>NUCLEOTIDE SEQUENCE [LARGE SCALE GENOMIC DNA]</scope>
    <source>
        <strain evidence="1">PFRJS-23</strain>
    </source>
</reference>
<dbReference type="RefSeq" id="WP_013162161.1">
    <property type="nucleotide sequence ID" value="NZ_CCYX01000035.1"/>
</dbReference>